<accession>A0A5E4MNY3</accession>
<sequence length="423" mass="48034">MEALLIAKMERASLNGCGGHQYGSHPSLVRTDSIGSTSSLDSLSSLNSDVCRCDDCLLGIADLYINTFAYEGRHRKNSGWRKLRNIVQWTPFFQTYKKQRYPWVQLAGHQGNFKAGPEPGTILKKLCPKEQLCFQVLMKDVLRPYVPEYKGHLTTDDGDLYLQLEDLLGDFTSPCVMDCKIGVRTYLEEELAKAKEKPKLRKDMYEKMIQIDQNAPSEEEHRLKGVTKPRYMVWRETISSTATLGFRIEGIKKSDGKSSKDFKTTKTRDQVIEAFRDFVAGFPHVIVSIPACRCFSRVLRPSPHVVSITFRFDFSQPKYISRLRAIRDTLMESKFFTTHEVIGSSLLFVHDSKSANIWLIDFAKTLILPQDTKINHTSEWVVGNHEDGYLIGINNLLDIFTEMNAATAFPVTLIEVTAPSEVA</sequence>
<dbReference type="PANTHER" id="PTHR12400">
    <property type="entry name" value="INOSITOL POLYPHOSPHATE KINASE"/>
    <property type="match status" value="1"/>
</dbReference>
<dbReference type="GO" id="GO:0046854">
    <property type="term" value="P:phosphatidylinositol phosphate biosynthetic process"/>
    <property type="evidence" value="ECO:0007669"/>
    <property type="project" value="TreeGrafter"/>
</dbReference>
<dbReference type="GO" id="GO:0005737">
    <property type="term" value="C:cytoplasm"/>
    <property type="evidence" value="ECO:0007669"/>
    <property type="project" value="TreeGrafter"/>
</dbReference>
<dbReference type="GO" id="GO:0005634">
    <property type="term" value="C:nucleus"/>
    <property type="evidence" value="ECO:0007669"/>
    <property type="project" value="TreeGrafter"/>
</dbReference>
<protein>
    <recommendedName>
        <fullName evidence="4">Kinase</fullName>
        <ecNumber evidence="4">2.7.-.-</ecNumber>
    </recommendedName>
</protein>
<dbReference type="AlphaFoldDB" id="A0A5E4MNY3"/>
<keyword evidence="3 4" id="KW-0418">Kinase</keyword>
<dbReference type="GO" id="GO:0032958">
    <property type="term" value="P:inositol phosphate biosynthetic process"/>
    <property type="evidence" value="ECO:0007669"/>
    <property type="project" value="InterPro"/>
</dbReference>
<dbReference type="EMBL" id="CABPRJ010000980">
    <property type="protein sequence ID" value="VVC33990.1"/>
    <property type="molecule type" value="Genomic_DNA"/>
</dbReference>
<organism evidence="5 6">
    <name type="scientific">Cinara cedri</name>
    <dbReference type="NCBI Taxonomy" id="506608"/>
    <lineage>
        <taxon>Eukaryota</taxon>
        <taxon>Metazoa</taxon>
        <taxon>Ecdysozoa</taxon>
        <taxon>Arthropoda</taxon>
        <taxon>Hexapoda</taxon>
        <taxon>Insecta</taxon>
        <taxon>Pterygota</taxon>
        <taxon>Neoptera</taxon>
        <taxon>Paraneoptera</taxon>
        <taxon>Hemiptera</taxon>
        <taxon>Sternorrhyncha</taxon>
        <taxon>Aphidomorpha</taxon>
        <taxon>Aphidoidea</taxon>
        <taxon>Aphididae</taxon>
        <taxon>Lachninae</taxon>
        <taxon>Cinara</taxon>
    </lineage>
</organism>
<evidence type="ECO:0000256" key="3">
    <source>
        <dbReference type="ARBA" id="ARBA00022777"/>
    </source>
</evidence>
<evidence type="ECO:0000313" key="5">
    <source>
        <dbReference type="EMBL" id="VVC33990.1"/>
    </source>
</evidence>
<comment type="similarity">
    <text evidence="1 4">Belongs to the inositol phosphokinase (IPK) family.</text>
</comment>
<dbReference type="SUPFAM" id="SSF56104">
    <property type="entry name" value="SAICAR synthase-like"/>
    <property type="match status" value="1"/>
</dbReference>
<gene>
    <name evidence="5" type="ORF">CINCED_3A011627</name>
</gene>
<proteinExistence type="inferred from homology"/>
<name>A0A5E4MNY3_9HEMI</name>
<evidence type="ECO:0000313" key="6">
    <source>
        <dbReference type="Proteomes" id="UP000325440"/>
    </source>
</evidence>
<evidence type="ECO:0000256" key="1">
    <source>
        <dbReference type="ARBA" id="ARBA00007374"/>
    </source>
</evidence>
<dbReference type="EC" id="2.7.-.-" evidence="4"/>
<evidence type="ECO:0000256" key="2">
    <source>
        <dbReference type="ARBA" id="ARBA00022679"/>
    </source>
</evidence>
<evidence type="ECO:0000256" key="4">
    <source>
        <dbReference type="RuleBase" id="RU363090"/>
    </source>
</evidence>
<keyword evidence="2 4" id="KW-0808">Transferase</keyword>
<dbReference type="Gene3D" id="3.30.470.160">
    <property type="entry name" value="Inositol polyphosphate kinase"/>
    <property type="match status" value="1"/>
</dbReference>
<dbReference type="Pfam" id="PF03770">
    <property type="entry name" value="IPK"/>
    <property type="match status" value="1"/>
</dbReference>
<dbReference type="PANTHER" id="PTHR12400:SF97">
    <property type="entry name" value="KINASE"/>
    <property type="match status" value="1"/>
</dbReference>
<dbReference type="Proteomes" id="UP000325440">
    <property type="component" value="Unassembled WGS sequence"/>
</dbReference>
<reference evidence="5 6" key="1">
    <citation type="submission" date="2019-08" db="EMBL/GenBank/DDBJ databases">
        <authorList>
            <person name="Alioto T."/>
            <person name="Alioto T."/>
            <person name="Gomez Garrido J."/>
        </authorList>
    </citation>
    <scope>NUCLEOTIDE SEQUENCE [LARGE SCALE GENOMIC DNA]</scope>
</reference>
<keyword evidence="6" id="KW-1185">Reference proteome</keyword>
<dbReference type="GO" id="GO:0000828">
    <property type="term" value="F:inositol hexakisphosphate kinase activity"/>
    <property type="evidence" value="ECO:0007669"/>
    <property type="project" value="TreeGrafter"/>
</dbReference>
<dbReference type="InterPro" id="IPR038286">
    <property type="entry name" value="IPK_sf"/>
</dbReference>
<dbReference type="InterPro" id="IPR005522">
    <property type="entry name" value="IPK"/>
</dbReference>